<accession>A0A7G9ZAG0</accession>
<reference evidence="2" key="1">
    <citation type="submission" date="2020-06" db="EMBL/GenBank/DDBJ databases">
        <title>Unique genomic features of the anaerobic methanotrophic archaea.</title>
        <authorList>
            <person name="Chadwick G.L."/>
            <person name="Skennerton C.T."/>
            <person name="Laso-Perez R."/>
            <person name="Leu A.O."/>
            <person name="Speth D.R."/>
            <person name="Yu H."/>
            <person name="Morgan-Lang C."/>
            <person name="Hatzenpichler R."/>
            <person name="Goudeau D."/>
            <person name="Malmstrom R."/>
            <person name="Brazelton W.J."/>
            <person name="Woyke T."/>
            <person name="Hallam S.J."/>
            <person name="Tyson G.W."/>
            <person name="Wegener G."/>
            <person name="Boetius A."/>
            <person name="Orphan V."/>
        </authorList>
    </citation>
    <scope>NUCLEOTIDE SEQUENCE</scope>
</reference>
<feature type="domain" description="Polymerase beta nucleotidyltransferase" evidence="1">
    <location>
        <begin position="28"/>
        <end position="57"/>
    </location>
</feature>
<name>A0A7G9ZAG0_9EURY</name>
<dbReference type="InterPro" id="IPR041633">
    <property type="entry name" value="Polbeta"/>
</dbReference>
<dbReference type="EMBL" id="MT631683">
    <property type="protein sequence ID" value="QNO57244.1"/>
    <property type="molecule type" value="Genomic_DNA"/>
</dbReference>
<proteinExistence type="predicted"/>
<evidence type="ECO:0000259" key="1">
    <source>
        <dbReference type="Pfam" id="PF18765"/>
    </source>
</evidence>
<organism evidence="2">
    <name type="scientific">Candidatus Methanophaga sp. ANME-1 ERB7</name>
    <dbReference type="NCBI Taxonomy" id="2759913"/>
    <lineage>
        <taxon>Archaea</taxon>
        <taxon>Methanobacteriati</taxon>
        <taxon>Methanobacteriota</taxon>
        <taxon>Stenosarchaea group</taxon>
        <taxon>Methanomicrobia</taxon>
        <taxon>Candidatus Methanophagales</taxon>
        <taxon>Candidatus Methanophagaceae</taxon>
        <taxon>Candidatus Methanophaga</taxon>
    </lineage>
</organism>
<evidence type="ECO:0000313" key="2">
    <source>
        <dbReference type="EMBL" id="QNO57244.1"/>
    </source>
</evidence>
<dbReference type="Pfam" id="PF18765">
    <property type="entry name" value="Polbeta"/>
    <property type="match status" value="1"/>
</dbReference>
<sequence length="65" mass="7069">MPIYNELACIILKTEGVAKELRDSLSEIGVEMAFIYGSFANMKAGVDSDIDVFIIGDVDEIGVLE</sequence>
<protein>
    <recommendedName>
        <fullName evidence="1">Polymerase beta nucleotidyltransferase domain-containing protein</fullName>
    </recommendedName>
</protein>
<gene>
    <name evidence="2" type="ORF">ALKFPMEL_00026</name>
</gene>
<dbReference type="AlphaFoldDB" id="A0A7G9ZAG0"/>
<dbReference type="Gene3D" id="3.30.460.10">
    <property type="entry name" value="Beta Polymerase, domain 2"/>
    <property type="match status" value="1"/>
</dbReference>
<dbReference type="InterPro" id="IPR043519">
    <property type="entry name" value="NT_sf"/>
</dbReference>
<dbReference type="SUPFAM" id="SSF81301">
    <property type="entry name" value="Nucleotidyltransferase"/>
    <property type="match status" value="1"/>
</dbReference>